<reference evidence="8" key="1">
    <citation type="submission" date="2023-08" db="EMBL/GenBank/DDBJ databases">
        <title>Pelteobagrus vachellii genome.</title>
        <authorList>
            <person name="Liu H."/>
        </authorList>
    </citation>
    <scope>NUCLEOTIDE SEQUENCE</scope>
    <source>
        <strain evidence="8">PRFRI_2022a</strain>
        <tissue evidence="8">Muscle</tissue>
    </source>
</reference>
<feature type="signal peptide" evidence="7">
    <location>
        <begin position="1"/>
        <end position="23"/>
    </location>
</feature>
<dbReference type="GO" id="GO:0017080">
    <property type="term" value="F:sodium channel regulator activity"/>
    <property type="evidence" value="ECO:0007669"/>
    <property type="project" value="TreeGrafter"/>
</dbReference>
<evidence type="ECO:0000256" key="1">
    <source>
        <dbReference type="ARBA" id="ARBA00004167"/>
    </source>
</evidence>
<dbReference type="GO" id="GO:0043269">
    <property type="term" value="P:regulation of monoatomic ion transport"/>
    <property type="evidence" value="ECO:0007669"/>
    <property type="project" value="InterPro"/>
</dbReference>
<dbReference type="PANTHER" id="PTHR14132:SF23">
    <property type="entry name" value="FXYD DOMAIN-CONTAINING ION TRANSPORT REGULATOR"/>
    <property type="match status" value="1"/>
</dbReference>
<sequence>METKKIWEGSVLLLFFFYFRAYAGGNVSLSPDVQPSLTTNVTADTDGEKTTKFGTTTSPFDITRTIEIADMKTNTIAVHSEDLENDENTTSISMETTLAPPATSLTTNSQRTNGSKTTVVWEIKRDEKWDKPFKYDYSSLRTAGLTIAAVLFVLGIMVISCGKVRCGRCCNAGKGRSYEVTRM</sequence>
<feature type="transmembrane region" description="Helical" evidence="7">
    <location>
        <begin position="140"/>
        <end position="159"/>
    </location>
</feature>
<evidence type="ECO:0000256" key="2">
    <source>
        <dbReference type="ARBA" id="ARBA00005948"/>
    </source>
</evidence>
<comment type="similarity">
    <text evidence="2 7">Belongs to the FXYD family.</text>
</comment>
<keyword evidence="4 7" id="KW-0812">Transmembrane</keyword>
<keyword evidence="3 7" id="KW-0813">Transport</keyword>
<dbReference type="Proteomes" id="UP001187315">
    <property type="component" value="Unassembled WGS sequence"/>
</dbReference>
<dbReference type="InterPro" id="IPR000272">
    <property type="entry name" value="Ion-transport_regulator_FXYD"/>
</dbReference>
<keyword evidence="9" id="KW-1185">Reference proteome</keyword>
<comment type="subcellular location">
    <subcellularLocation>
        <location evidence="1">Membrane</location>
        <topology evidence="1">Single-pass membrane protein</topology>
    </subcellularLocation>
</comment>
<name>A0AA88S9N5_TACVA</name>
<keyword evidence="5 7" id="KW-0406">Ion transport</keyword>
<protein>
    <recommendedName>
        <fullName evidence="7">FXYD domain-containing ion transport regulator</fullName>
    </recommendedName>
</protein>
<gene>
    <name evidence="8" type="ORF">Q7C36_016741</name>
</gene>
<dbReference type="GO" id="GO:0016020">
    <property type="term" value="C:membrane"/>
    <property type="evidence" value="ECO:0007669"/>
    <property type="project" value="UniProtKB-SubCell"/>
</dbReference>
<accession>A0AA88S9N5</accession>
<evidence type="ECO:0000313" key="9">
    <source>
        <dbReference type="Proteomes" id="UP001187315"/>
    </source>
</evidence>
<dbReference type="AlphaFoldDB" id="A0AA88S9N5"/>
<dbReference type="Gene3D" id="1.20.5.780">
    <property type="entry name" value="Single helix bin"/>
    <property type="match status" value="1"/>
</dbReference>
<proteinExistence type="inferred from homology"/>
<keyword evidence="7" id="KW-0732">Signal</keyword>
<evidence type="ECO:0000256" key="3">
    <source>
        <dbReference type="ARBA" id="ARBA00022448"/>
    </source>
</evidence>
<organism evidence="8 9">
    <name type="scientific">Tachysurus vachellii</name>
    <name type="common">Darkbarbel catfish</name>
    <name type="synonym">Pelteobagrus vachellii</name>
    <dbReference type="NCBI Taxonomy" id="175792"/>
    <lineage>
        <taxon>Eukaryota</taxon>
        <taxon>Metazoa</taxon>
        <taxon>Chordata</taxon>
        <taxon>Craniata</taxon>
        <taxon>Vertebrata</taxon>
        <taxon>Euteleostomi</taxon>
        <taxon>Actinopterygii</taxon>
        <taxon>Neopterygii</taxon>
        <taxon>Teleostei</taxon>
        <taxon>Ostariophysi</taxon>
        <taxon>Siluriformes</taxon>
        <taxon>Bagridae</taxon>
        <taxon>Tachysurus</taxon>
    </lineage>
</organism>
<dbReference type="EMBL" id="JAVHJS010000017">
    <property type="protein sequence ID" value="KAK2831655.1"/>
    <property type="molecule type" value="Genomic_DNA"/>
</dbReference>
<dbReference type="GO" id="GO:0006811">
    <property type="term" value="P:monoatomic ion transport"/>
    <property type="evidence" value="ECO:0007669"/>
    <property type="project" value="UniProtKB-KW"/>
</dbReference>
<evidence type="ECO:0000256" key="7">
    <source>
        <dbReference type="RuleBase" id="RU364131"/>
    </source>
</evidence>
<feature type="chain" id="PRO_5041518189" description="FXYD domain-containing ion transport regulator" evidence="7">
    <location>
        <begin position="24"/>
        <end position="183"/>
    </location>
</feature>
<evidence type="ECO:0000313" key="8">
    <source>
        <dbReference type="EMBL" id="KAK2831655.1"/>
    </source>
</evidence>
<evidence type="ECO:0000256" key="5">
    <source>
        <dbReference type="ARBA" id="ARBA00023065"/>
    </source>
</evidence>
<dbReference type="Pfam" id="PF02038">
    <property type="entry name" value="ATP1G1_PLM_MAT8"/>
    <property type="match status" value="1"/>
</dbReference>
<comment type="caution">
    <text evidence="8">The sequence shown here is derived from an EMBL/GenBank/DDBJ whole genome shotgun (WGS) entry which is preliminary data.</text>
</comment>
<keyword evidence="6 7" id="KW-0472">Membrane</keyword>
<keyword evidence="7" id="KW-1133">Transmembrane helix</keyword>
<evidence type="ECO:0000256" key="6">
    <source>
        <dbReference type="ARBA" id="ARBA00023136"/>
    </source>
</evidence>
<evidence type="ECO:0000256" key="4">
    <source>
        <dbReference type="ARBA" id="ARBA00022692"/>
    </source>
</evidence>
<dbReference type="PANTHER" id="PTHR14132">
    <property type="entry name" value="SODIUM/POTASSIUM-TRANSPORTING ATPASE SUBUNIT GAMMA"/>
    <property type="match status" value="1"/>
</dbReference>
<dbReference type="CDD" id="cd20323">
    <property type="entry name" value="FXYD_FXYD5"/>
    <property type="match status" value="1"/>
</dbReference>